<dbReference type="Pfam" id="PF01609">
    <property type="entry name" value="DDE_Tnp_1"/>
    <property type="match status" value="1"/>
</dbReference>
<dbReference type="SUPFAM" id="SSF53098">
    <property type="entry name" value="Ribonuclease H-like"/>
    <property type="match status" value="1"/>
</dbReference>
<dbReference type="InterPro" id="IPR002559">
    <property type="entry name" value="Transposase_11"/>
</dbReference>
<evidence type="ECO:0000313" key="3">
    <source>
        <dbReference type="EMBL" id="PHX55967.1"/>
    </source>
</evidence>
<dbReference type="PANTHER" id="PTHR33258:SF1">
    <property type="entry name" value="TRANSPOSASE INSL FOR INSERTION SEQUENCE ELEMENT IS186A-RELATED"/>
    <property type="match status" value="1"/>
</dbReference>
<sequence>MGLYRSNPCNHQVRLVSVLWGKTWYYYLTNVKNPQKLSARQVCELYRRRWRVEEAFLLTKRLLGLSYLWVGGNNGVEIQVYATWIFYAVINDLCSSVAVELGQPKERISVEMVFRGLYHFSHYLLRGKMTDAVTYLVEHHKMLGLIKQERKRHRDNAAIEREIWESTA</sequence>
<dbReference type="PANTHER" id="PTHR33258">
    <property type="entry name" value="TRANSPOSASE INSL FOR INSERTION SEQUENCE ELEMENT IS186A-RELATED"/>
    <property type="match status" value="1"/>
</dbReference>
<keyword evidence="4" id="KW-1185">Reference proteome</keyword>
<dbReference type="GO" id="GO:0006313">
    <property type="term" value="P:DNA transposition"/>
    <property type="evidence" value="ECO:0007669"/>
    <property type="project" value="InterPro"/>
</dbReference>
<evidence type="ECO:0000313" key="2">
    <source>
        <dbReference type="EMBL" id="PHX55214.1"/>
    </source>
</evidence>
<evidence type="ECO:0000259" key="1">
    <source>
        <dbReference type="Pfam" id="PF01609"/>
    </source>
</evidence>
<dbReference type="Proteomes" id="UP000226442">
    <property type="component" value="Unassembled WGS sequence"/>
</dbReference>
<dbReference type="GO" id="GO:0004803">
    <property type="term" value="F:transposase activity"/>
    <property type="evidence" value="ECO:0007669"/>
    <property type="project" value="InterPro"/>
</dbReference>
<dbReference type="GO" id="GO:0003677">
    <property type="term" value="F:DNA binding"/>
    <property type="evidence" value="ECO:0007669"/>
    <property type="project" value="InterPro"/>
</dbReference>
<proteinExistence type="predicted"/>
<protein>
    <recommendedName>
        <fullName evidence="1">Transposase IS4-like domain-containing protein</fullName>
    </recommendedName>
</protein>
<comment type="caution">
    <text evidence="2">The sequence shown here is derived from an EMBL/GenBank/DDBJ whole genome shotgun (WGS) entry which is preliminary data.</text>
</comment>
<gene>
    <name evidence="3" type="ORF">CP500_007930</name>
    <name evidence="2" type="ORF">CP500_011990</name>
</gene>
<dbReference type="EMBL" id="NXIB02000061">
    <property type="protein sequence ID" value="PHX55214.1"/>
    <property type="molecule type" value="Genomic_DNA"/>
</dbReference>
<name>A0A2A5P1T1_9CYAN</name>
<dbReference type="InterPro" id="IPR012337">
    <property type="entry name" value="RNaseH-like_sf"/>
</dbReference>
<reference evidence="2 4" key="2">
    <citation type="submission" date="2017-11" db="EMBL/GenBank/DDBJ databases">
        <title>Draft genome sequence of the planktic cyanobacteria Tychonema bourrellyi isolated from alpine lentic freshwater.</title>
        <authorList>
            <person name="Tett A."/>
            <person name="Armanini F."/>
            <person name="Asnicar F."/>
            <person name="Boscaini A."/>
            <person name="Pasolli E."/>
            <person name="Zolfo M."/>
            <person name="Donati C."/>
            <person name="Salmaso N."/>
            <person name="Segata N."/>
        </authorList>
    </citation>
    <scope>NUCLEOTIDE SEQUENCE [LARGE SCALE GENOMIC DNA]</scope>
    <source>
        <strain evidence="2 4">FEM_GT703</strain>
    </source>
</reference>
<reference evidence="2 4" key="1">
    <citation type="submission" date="2017-10" db="EMBL/GenBank/DDBJ databases">
        <authorList>
            <person name="Banno H."/>
            <person name="Chua N.-H."/>
        </authorList>
    </citation>
    <scope>NUCLEOTIDE SEQUENCE [LARGE SCALE GENOMIC DNA]</scope>
    <source>
        <strain evidence="2 4">FEM_GT703</strain>
    </source>
</reference>
<organism evidence="2 4">
    <name type="scientific">Tychonema bourrellyi FEM_GT703</name>
    <dbReference type="NCBI Taxonomy" id="2040638"/>
    <lineage>
        <taxon>Bacteria</taxon>
        <taxon>Bacillati</taxon>
        <taxon>Cyanobacteriota</taxon>
        <taxon>Cyanophyceae</taxon>
        <taxon>Oscillatoriophycideae</taxon>
        <taxon>Oscillatoriales</taxon>
        <taxon>Microcoleaceae</taxon>
        <taxon>Tychonema</taxon>
    </lineage>
</organism>
<dbReference type="OrthoDB" id="570301at2"/>
<dbReference type="AlphaFoldDB" id="A0A2A5P1T1"/>
<feature type="domain" description="Transposase IS4-like" evidence="1">
    <location>
        <begin position="32"/>
        <end position="81"/>
    </location>
</feature>
<accession>A0A2A5P1T1</accession>
<dbReference type="EMBL" id="NXIB02000035">
    <property type="protein sequence ID" value="PHX55967.1"/>
    <property type="molecule type" value="Genomic_DNA"/>
</dbReference>
<evidence type="ECO:0000313" key="4">
    <source>
        <dbReference type="Proteomes" id="UP000226442"/>
    </source>
</evidence>